<comment type="caution">
    <text evidence="1">The sequence shown here is derived from an EMBL/GenBank/DDBJ whole genome shotgun (WGS) entry which is preliminary data.</text>
</comment>
<dbReference type="Gene3D" id="1.10.10.60">
    <property type="entry name" value="Homeodomain-like"/>
    <property type="match status" value="2"/>
</dbReference>
<evidence type="ECO:0000313" key="1">
    <source>
        <dbReference type="EMBL" id="MBB5855731.1"/>
    </source>
</evidence>
<gene>
    <name evidence="1" type="ORF">HDA45_005818</name>
</gene>
<dbReference type="EMBL" id="JACHMX010000001">
    <property type="protein sequence ID" value="MBB5855731.1"/>
    <property type="molecule type" value="Genomic_DNA"/>
</dbReference>
<organism evidence="1 2">
    <name type="scientific">Amycolatopsis umgeniensis</name>
    <dbReference type="NCBI Taxonomy" id="336628"/>
    <lineage>
        <taxon>Bacteria</taxon>
        <taxon>Bacillati</taxon>
        <taxon>Actinomycetota</taxon>
        <taxon>Actinomycetes</taxon>
        <taxon>Pseudonocardiales</taxon>
        <taxon>Pseudonocardiaceae</taxon>
        <taxon>Amycolatopsis</taxon>
    </lineage>
</organism>
<name>A0A841B9Z9_9PSEU</name>
<dbReference type="RefSeq" id="WP_378317482.1">
    <property type="nucleotide sequence ID" value="NZ_JBHTHS010000006.1"/>
</dbReference>
<reference evidence="1 2" key="1">
    <citation type="submission" date="2020-08" db="EMBL/GenBank/DDBJ databases">
        <title>Sequencing the genomes of 1000 actinobacteria strains.</title>
        <authorList>
            <person name="Klenk H.-P."/>
        </authorList>
    </citation>
    <scope>NUCLEOTIDE SEQUENCE [LARGE SCALE GENOMIC DNA]</scope>
    <source>
        <strain evidence="1 2">DSM 45272</strain>
    </source>
</reference>
<keyword evidence="2" id="KW-1185">Reference proteome</keyword>
<protein>
    <submittedName>
        <fullName evidence="1">Uncharacterized protein</fullName>
    </submittedName>
</protein>
<sequence>MSSNEKNRPTSADMPGGRCFVTVDLGGAYYNTKPQVEALETLLRKLPDPSEPAPPPVDRPKPGRARQLDAVQVKDLIAGYQAGATVYELGTRFGIERRTVSNILKRYDVPMRRRGLFPEQVDDAIHLYSLGWSLARVGEHLGVDHTTVLTKLRERGVPTRDTHGRPRS</sequence>
<dbReference type="AlphaFoldDB" id="A0A841B9Z9"/>
<proteinExistence type="predicted"/>
<accession>A0A841B9Z9</accession>
<dbReference type="Proteomes" id="UP000580861">
    <property type="component" value="Unassembled WGS sequence"/>
</dbReference>
<evidence type="ECO:0000313" key="2">
    <source>
        <dbReference type="Proteomes" id="UP000580861"/>
    </source>
</evidence>